<name>A0A5D3C1H4_CUCMM</name>
<organism evidence="2 4">
    <name type="scientific">Cucumis melo var. makuwa</name>
    <name type="common">Oriental melon</name>
    <dbReference type="NCBI Taxonomy" id="1194695"/>
    <lineage>
        <taxon>Eukaryota</taxon>
        <taxon>Viridiplantae</taxon>
        <taxon>Streptophyta</taxon>
        <taxon>Embryophyta</taxon>
        <taxon>Tracheophyta</taxon>
        <taxon>Spermatophyta</taxon>
        <taxon>Magnoliopsida</taxon>
        <taxon>eudicotyledons</taxon>
        <taxon>Gunneridae</taxon>
        <taxon>Pentapetalae</taxon>
        <taxon>rosids</taxon>
        <taxon>fabids</taxon>
        <taxon>Cucurbitales</taxon>
        <taxon>Cucurbitaceae</taxon>
        <taxon>Benincaseae</taxon>
        <taxon>Cucumis</taxon>
    </lineage>
</organism>
<sequence length="231" mass="26261">MDPDVGNSRLSQHSILDAILCIEKTPISCSERLKVPKGYYYLCDVGYPNAEGFLAHIEEKDIIFQSDVEEVDSTYATIGGVEINYIEASNDWSQWKDQLAHIMFSDWELRDHVPLSDSHDLDILTMYSQGVDMSPDEMLGICAVEVIRNAIESANDQLKAIAYWPKQKRATEVELRAKVVKQLQDIPELRSRGRVKLMQIIFCSVDGIEGFLLCPTKLKLEYCNVLLEDNI</sequence>
<dbReference type="AlphaFoldDB" id="A0A5D3C1H4"/>
<dbReference type="EMBL" id="SSTE01017321">
    <property type="protein sequence ID" value="KAA0040620.1"/>
    <property type="molecule type" value="Genomic_DNA"/>
</dbReference>
<accession>A0A5D3C1H4</accession>
<evidence type="ECO:0000313" key="4">
    <source>
        <dbReference type="Proteomes" id="UP000321947"/>
    </source>
</evidence>
<evidence type="ECO:0000313" key="1">
    <source>
        <dbReference type="EMBL" id="KAA0040620.1"/>
    </source>
</evidence>
<reference evidence="3 4" key="1">
    <citation type="submission" date="2019-08" db="EMBL/GenBank/DDBJ databases">
        <title>Draft genome sequences of two oriental melons (Cucumis melo L. var makuwa).</title>
        <authorList>
            <person name="Kwon S.-Y."/>
        </authorList>
    </citation>
    <scope>NUCLEOTIDE SEQUENCE [LARGE SCALE GENOMIC DNA]</scope>
    <source>
        <strain evidence="4">cv. Chang Bougi</strain>
        <strain evidence="3">cv. SW 3</strain>
        <tissue evidence="2">Leaf</tissue>
    </source>
</reference>
<comment type="caution">
    <text evidence="2">The sequence shown here is derived from an EMBL/GenBank/DDBJ whole genome shotgun (WGS) entry which is preliminary data.</text>
</comment>
<gene>
    <name evidence="2" type="ORF">E5676_scaffold98G001300</name>
    <name evidence="1" type="ORF">E6C27_scaffold262G001970</name>
</gene>
<evidence type="ECO:0000313" key="2">
    <source>
        <dbReference type="EMBL" id="TYK05667.1"/>
    </source>
</evidence>
<protein>
    <submittedName>
        <fullName evidence="2">Retrotransposon protein</fullName>
    </submittedName>
</protein>
<dbReference type="Proteomes" id="UP000321947">
    <property type="component" value="Unassembled WGS sequence"/>
</dbReference>
<evidence type="ECO:0000313" key="3">
    <source>
        <dbReference type="Proteomes" id="UP000321393"/>
    </source>
</evidence>
<dbReference type="EMBL" id="SSTD01013776">
    <property type="protein sequence ID" value="TYK05667.1"/>
    <property type="molecule type" value="Genomic_DNA"/>
</dbReference>
<dbReference type="Proteomes" id="UP000321393">
    <property type="component" value="Unassembled WGS sequence"/>
</dbReference>
<proteinExistence type="predicted"/>